<evidence type="ECO:0000313" key="2">
    <source>
        <dbReference type="Proteomes" id="UP000805193"/>
    </source>
</evidence>
<sequence length="710" mass="79165">MRTLTVCVFLVALSLPNYTSSNEEVKSKSAQKFLEEPKDTEVNPGENVTLRCVVENRRGNCAWLKDGIAVGRLPDKYVFKRNPKDDDCSVQILDTTLEEDDGLWQCQVTQTTLKEKPLASTNIKLVVLESPHPPRVQDGTRLLTPDSNFTTKAGDSPNFQCVSGKGNPPAFLRWFLDSQDISHLATQTNETDEEKPHTWKALSVLNYTFNNTDNGKQLKCGAYHVTYGKVVEDSEARGLGHRDVAVALNVKFRPKIIRVEPPTTTFNLNEVISLHCDAEGNPAPEITWLRQNEQDPEKWEIQGQNRTLTIENASYSNSGVYRCDARNMIRTKQYTAKSREIRLVIKGKPTLRTNIEWTRNSDGSRSAELVCTVDSASSSRTKWLGNDGSPLLQSESIQLSVVGNDHRAKINNASELNYGNYTCVSQNKYGIAMSTLEISGKPILKTTMRWTRGVDGSRMVELVCEVHSPNARRTDWLRSDGSPLVHGEFVHLFVDGNKHTAKLKNVSELDYGNYTCVSQNKYGIGISSVEVSGKPTLRTSIHWTRNLDGSRDAELVCMVDSANPSRTKWLGNDGSPLRPDEYLQISVDKNNHRVKFTNASELNYGNYTCVSQNKYGIALSSVEMSGKPTLRTNIEWTRNSDGSRSAELVCTVNSANPSRTKWLGNDGSPLLQGEFIQLVVGNDHRAKINNASELNYGNYTCVSQKNTALP</sequence>
<comment type="caution">
    <text evidence="1">The sequence shown here is derived from an EMBL/GenBank/DDBJ whole genome shotgun (WGS) entry which is preliminary data.</text>
</comment>
<accession>A0AC60PT95</accession>
<name>A0AC60PT95_IXOPE</name>
<evidence type="ECO:0000313" key="1">
    <source>
        <dbReference type="EMBL" id="KAG0423634.1"/>
    </source>
</evidence>
<dbReference type="EMBL" id="JABSTQ010010074">
    <property type="protein sequence ID" value="KAG0423634.1"/>
    <property type="molecule type" value="Genomic_DNA"/>
</dbReference>
<dbReference type="Proteomes" id="UP000805193">
    <property type="component" value="Unassembled WGS sequence"/>
</dbReference>
<organism evidence="1 2">
    <name type="scientific">Ixodes persulcatus</name>
    <name type="common">Taiga tick</name>
    <dbReference type="NCBI Taxonomy" id="34615"/>
    <lineage>
        <taxon>Eukaryota</taxon>
        <taxon>Metazoa</taxon>
        <taxon>Ecdysozoa</taxon>
        <taxon>Arthropoda</taxon>
        <taxon>Chelicerata</taxon>
        <taxon>Arachnida</taxon>
        <taxon>Acari</taxon>
        <taxon>Parasitiformes</taxon>
        <taxon>Ixodida</taxon>
        <taxon>Ixodoidea</taxon>
        <taxon>Ixodidae</taxon>
        <taxon>Ixodinae</taxon>
        <taxon>Ixodes</taxon>
    </lineage>
</organism>
<keyword evidence="2" id="KW-1185">Reference proteome</keyword>
<proteinExistence type="predicted"/>
<reference evidence="1 2" key="1">
    <citation type="journal article" date="2020" name="Cell">
        <title>Large-Scale Comparative Analyses of Tick Genomes Elucidate Their Genetic Diversity and Vector Capacities.</title>
        <authorList>
            <consortium name="Tick Genome and Microbiome Consortium (TIGMIC)"/>
            <person name="Jia N."/>
            <person name="Wang J."/>
            <person name="Shi W."/>
            <person name="Du L."/>
            <person name="Sun Y."/>
            <person name="Zhan W."/>
            <person name="Jiang J.F."/>
            <person name="Wang Q."/>
            <person name="Zhang B."/>
            <person name="Ji P."/>
            <person name="Bell-Sakyi L."/>
            <person name="Cui X.M."/>
            <person name="Yuan T.T."/>
            <person name="Jiang B.G."/>
            <person name="Yang W.F."/>
            <person name="Lam T.T."/>
            <person name="Chang Q.C."/>
            <person name="Ding S.J."/>
            <person name="Wang X.J."/>
            <person name="Zhu J.G."/>
            <person name="Ruan X.D."/>
            <person name="Zhao L."/>
            <person name="Wei J.T."/>
            <person name="Ye R.Z."/>
            <person name="Que T.C."/>
            <person name="Du C.H."/>
            <person name="Zhou Y.H."/>
            <person name="Cheng J.X."/>
            <person name="Dai P.F."/>
            <person name="Guo W.B."/>
            <person name="Han X.H."/>
            <person name="Huang E.J."/>
            <person name="Li L.F."/>
            <person name="Wei W."/>
            <person name="Gao Y.C."/>
            <person name="Liu J.Z."/>
            <person name="Shao H.Z."/>
            <person name="Wang X."/>
            <person name="Wang C.C."/>
            <person name="Yang T.C."/>
            <person name="Huo Q.B."/>
            <person name="Li W."/>
            <person name="Chen H.Y."/>
            <person name="Chen S.E."/>
            <person name="Zhou L.G."/>
            <person name="Ni X.B."/>
            <person name="Tian J.H."/>
            <person name="Sheng Y."/>
            <person name="Liu T."/>
            <person name="Pan Y.S."/>
            <person name="Xia L.Y."/>
            <person name="Li J."/>
            <person name="Zhao F."/>
            <person name="Cao W.C."/>
        </authorList>
    </citation>
    <scope>NUCLEOTIDE SEQUENCE [LARGE SCALE GENOMIC DNA]</scope>
    <source>
        <strain evidence="1">Iper-2018</strain>
    </source>
</reference>
<gene>
    <name evidence="1" type="ORF">HPB47_000598</name>
</gene>
<protein>
    <submittedName>
        <fullName evidence="1">Uncharacterized protein</fullName>
    </submittedName>
</protein>